<dbReference type="PANTHER" id="PTHR15249:SF0">
    <property type="entry name" value="TRAF FAMILY MEMBER-ASSOCIATED NF-KAPPA-B ACTIVATOR"/>
    <property type="match status" value="1"/>
</dbReference>
<gene>
    <name evidence="1" type="ORF">AAFF_G00144980</name>
</gene>
<proteinExistence type="predicted"/>
<organism evidence="1 2">
    <name type="scientific">Aldrovandia affinis</name>
    <dbReference type="NCBI Taxonomy" id="143900"/>
    <lineage>
        <taxon>Eukaryota</taxon>
        <taxon>Metazoa</taxon>
        <taxon>Chordata</taxon>
        <taxon>Craniata</taxon>
        <taxon>Vertebrata</taxon>
        <taxon>Euteleostomi</taxon>
        <taxon>Actinopterygii</taxon>
        <taxon>Neopterygii</taxon>
        <taxon>Teleostei</taxon>
        <taxon>Notacanthiformes</taxon>
        <taxon>Halosauridae</taxon>
        <taxon>Aldrovandia</taxon>
    </lineage>
</organism>
<protein>
    <submittedName>
        <fullName evidence="1">Uncharacterized protein</fullName>
    </submittedName>
</protein>
<comment type="caution">
    <text evidence="1">The sequence shown here is derived from an EMBL/GenBank/DDBJ whole genome shotgun (WGS) entry which is preliminary data.</text>
</comment>
<evidence type="ECO:0000313" key="2">
    <source>
        <dbReference type="Proteomes" id="UP001221898"/>
    </source>
</evidence>
<dbReference type="PANTHER" id="PTHR15249">
    <property type="entry name" value="TRAF FAMILY MEMBER-ASSOCIATED NF-KAPPA-B ACTIVATOR"/>
    <property type="match status" value="1"/>
</dbReference>
<dbReference type="Proteomes" id="UP001221898">
    <property type="component" value="Unassembled WGS sequence"/>
</dbReference>
<name>A0AAD7T0N1_9TELE</name>
<reference evidence="1" key="1">
    <citation type="journal article" date="2023" name="Science">
        <title>Genome structures resolve the early diversification of teleost fishes.</title>
        <authorList>
            <person name="Parey E."/>
            <person name="Louis A."/>
            <person name="Montfort J."/>
            <person name="Bouchez O."/>
            <person name="Roques C."/>
            <person name="Iampietro C."/>
            <person name="Lluch J."/>
            <person name="Castinel A."/>
            <person name="Donnadieu C."/>
            <person name="Desvignes T."/>
            <person name="Floi Bucao C."/>
            <person name="Jouanno E."/>
            <person name="Wen M."/>
            <person name="Mejri S."/>
            <person name="Dirks R."/>
            <person name="Jansen H."/>
            <person name="Henkel C."/>
            <person name="Chen W.J."/>
            <person name="Zahm M."/>
            <person name="Cabau C."/>
            <person name="Klopp C."/>
            <person name="Thompson A.W."/>
            <person name="Robinson-Rechavi M."/>
            <person name="Braasch I."/>
            <person name="Lecointre G."/>
            <person name="Bobe J."/>
            <person name="Postlethwait J.H."/>
            <person name="Berthelot C."/>
            <person name="Roest Crollius H."/>
            <person name="Guiguen Y."/>
        </authorList>
    </citation>
    <scope>NUCLEOTIDE SEQUENCE</scope>
    <source>
        <strain evidence="1">NC1722</strain>
    </source>
</reference>
<dbReference type="AlphaFoldDB" id="A0AAD7T0N1"/>
<dbReference type="GO" id="GO:0043124">
    <property type="term" value="P:negative regulation of canonical NF-kappaB signal transduction"/>
    <property type="evidence" value="ECO:0007669"/>
    <property type="project" value="InterPro"/>
</dbReference>
<dbReference type="InterPro" id="IPR039669">
    <property type="entry name" value="TANK"/>
</dbReference>
<dbReference type="EMBL" id="JAINUG010000020">
    <property type="protein sequence ID" value="KAJ8412231.1"/>
    <property type="molecule type" value="Genomic_DNA"/>
</dbReference>
<sequence>MLSVFFTCSDPMEEAYQELYREFLRLQSLCLKQAALLRHLTEALKQQKAAAPVPNADPSAPVSIPVQCTEDKQGTPFQDCAQAMARLLPPGSHTKASTAVAGCESALLAREIDRLQLSSAQQGGSRGTGTPTVATMGPLVSPGLVPPGGLGDTLRPDQHLREVFHKAVGGTNEFDTVDGTRRGRKPPWMFSSFLDSEMLSQGGGLLMSEVALHSQVCEFCQAVFPGNTTTRGEFLRHLTAHIL</sequence>
<accession>A0AAD7T0N1</accession>
<evidence type="ECO:0000313" key="1">
    <source>
        <dbReference type="EMBL" id="KAJ8412231.1"/>
    </source>
</evidence>
<keyword evidence="2" id="KW-1185">Reference proteome</keyword>